<dbReference type="RefSeq" id="WP_377393704.1">
    <property type="nucleotide sequence ID" value="NZ_JBHUIX010000027.1"/>
</dbReference>
<keyword evidence="2" id="KW-1185">Reference proteome</keyword>
<evidence type="ECO:0000313" key="1">
    <source>
        <dbReference type="EMBL" id="MFD2175934.1"/>
    </source>
</evidence>
<name>A0ABW5AE51_9RHOB</name>
<reference evidence="2" key="1">
    <citation type="journal article" date="2019" name="Int. J. Syst. Evol. Microbiol.">
        <title>The Global Catalogue of Microorganisms (GCM) 10K type strain sequencing project: providing services to taxonomists for standard genome sequencing and annotation.</title>
        <authorList>
            <consortium name="The Broad Institute Genomics Platform"/>
            <consortium name="The Broad Institute Genome Sequencing Center for Infectious Disease"/>
            <person name="Wu L."/>
            <person name="Ma J."/>
        </authorList>
    </citation>
    <scope>NUCLEOTIDE SEQUENCE [LARGE SCALE GENOMIC DNA]</scope>
    <source>
        <strain evidence="2">CCUG 55131</strain>
    </source>
</reference>
<proteinExistence type="predicted"/>
<dbReference type="EMBL" id="JBHUIX010000027">
    <property type="protein sequence ID" value="MFD2175934.1"/>
    <property type="molecule type" value="Genomic_DNA"/>
</dbReference>
<dbReference type="Proteomes" id="UP001597413">
    <property type="component" value="Unassembled WGS sequence"/>
</dbReference>
<gene>
    <name evidence="1" type="ORF">ACFSM0_17725</name>
</gene>
<organism evidence="1 2">
    <name type="scientific">Rhodobacter lacus</name>
    <dbReference type="NCBI Taxonomy" id="1641972"/>
    <lineage>
        <taxon>Bacteria</taxon>
        <taxon>Pseudomonadati</taxon>
        <taxon>Pseudomonadota</taxon>
        <taxon>Alphaproteobacteria</taxon>
        <taxon>Rhodobacterales</taxon>
        <taxon>Rhodobacter group</taxon>
        <taxon>Rhodobacter</taxon>
    </lineage>
</organism>
<accession>A0ABW5AE51</accession>
<protein>
    <submittedName>
        <fullName evidence="1">Uncharacterized protein</fullName>
    </submittedName>
</protein>
<sequence length="209" mass="21897">MALTFPYPLAFLSAHIKETQIPLGLRRFDETSGTARGQVWSARLATPLWTATVPLVARSWAEAREVDAKILALDGMAKTFLWADPVYLPAAGGAPGDGVIVSAIAPDRTAVALSGLPAGYAVAIGDRLSIAHSAGRIWFATFAEAGVADASGTLSALSVYPYVHLGVATGDAVEMARPSFKAMVEDYTGFTAMPGRYAQGASLTLLQKV</sequence>
<comment type="caution">
    <text evidence="1">The sequence shown here is derived from an EMBL/GenBank/DDBJ whole genome shotgun (WGS) entry which is preliminary data.</text>
</comment>
<evidence type="ECO:0000313" key="2">
    <source>
        <dbReference type="Proteomes" id="UP001597413"/>
    </source>
</evidence>